<comment type="subunit">
    <text evidence="1">Monomer.</text>
</comment>
<keyword evidence="1" id="KW-0694">RNA-binding</keyword>
<dbReference type="PANTHER" id="PTHR37426:SF1">
    <property type="entry name" value="RIBOSOMAL RNA LARGE SUBUNIT METHYLTRANSFERASE J"/>
    <property type="match status" value="1"/>
</dbReference>
<evidence type="ECO:0000313" key="3">
    <source>
        <dbReference type="Proteomes" id="UP001560685"/>
    </source>
</evidence>
<dbReference type="SUPFAM" id="SSF53335">
    <property type="entry name" value="S-adenosyl-L-methionine-dependent methyltransferases"/>
    <property type="match status" value="1"/>
</dbReference>
<comment type="function">
    <text evidence="1">Specifically methylates the adenine in position 2030 of 23S rRNA.</text>
</comment>
<feature type="binding site" evidence="1">
    <location>
        <position position="41"/>
    </location>
    <ligand>
        <name>S-adenosyl-L-methionine</name>
        <dbReference type="ChEBI" id="CHEBI:59789"/>
    </ligand>
</feature>
<dbReference type="Gene3D" id="3.40.50.150">
    <property type="entry name" value="Vaccinia Virus protein VP39"/>
    <property type="match status" value="1"/>
</dbReference>
<dbReference type="HAMAP" id="MF_00934">
    <property type="entry name" value="23SrRNA_methyltr_J"/>
    <property type="match status" value="1"/>
</dbReference>
<dbReference type="PANTHER" id="PTHR37426">
    <property type="entry name" value="RIBOSOMAL RNA LARGE SUBUNIT METHYLTRANSFERASE J"/>
    <property type="match status" value="1"/>
</dbReference>
<keyword evidence="1" id="KW-0489">Methyltransferase</keyword>
<evidence type="ECO:0000313" key="2">
    <source>
        <dbReference type="EMBL" id="MEX6632463.1"/>
    </source>
</evidence>
<dbReference type="EC" id="2.1.1.266" evidence="1"/>
<comment type="caution">
    <text evidence="2">The sequence shown here is derived from an EMBL/GenBank/DDBJ whole genome shotgun (WGS) entry which is preliminary data.</text>
</comment>
<dbReference type="RefSeq" id="WP_369312387.1">
    <property type="nucleotide sequence ID" value="NZ_JBEHZE010000001.1"/>
</dbReference>
<name>A0ABV3Z1N7_9PROT</name>
<keyword evidence="1" id="KW-0808">Transferase</keyword>
<feature type="binding site" evidence="1">
    <location>
        <position position="107"/>
    </location>
    <ligand>
        <name>S-adenosyl-L-methionine</name>
        <dbReference type="ChEBI" id="CHEBI:59789"/>
    </ligand>
</feature>
<dbReference type="Proteomes" id="UP001560685">
    <property type="component" value="Unassembled WGS sequence"/>
</dbReference>
<feature type="binding site" evidence="1">
    <location>
        <begin position="150"/>
        <end position="151"/>
    </location>
    <ligand>
        <name>S-adenosyl-L-methionine</name>
        <dbReference type="ChEBI" id="CHEBI:59789"/>
    </ligand>
</feature>
<comment type="similarity">
    <text evidence="1">Belongs to the RlmJ family.</text>
</comment>
<dbReference type="Pfam" id="PF04378">
    <property type="entry name" value="RsmJ"/>
    <property type="match status" value="1"/>
</dbReference>
<accession>A0ABV3Z1N7</accession>
<keyword evidence="1" id="KW-0698">rRNA processing</keyword>
<gene>
    <name evidence="1 2" type="primary">rlmJ</name>
    <name evidence="2" type="ORF">ABFZ84_02785</name>
</gene>
<organism evidence="2 3">
    <name type="scientific">Hyphococcus lacteus</name>
    <dbReference type="NCBI Taxonomy" id="3143536"/>
    <lineage>
        <taxon>Bacteria</taxon>
        <taxon>Pseudomonadati</taxon>
        <taxon>Pseudomonadota</taxon>
        <taxon>Alphaproteobacteria</taxon>
        <taxon>Parvularculales</taxon>
        <taxon>Parvularculaceae</taxon>
        <taxon>Hyphococcus</taxon>
    </lineage>
</organism>
<dbReference type="InterPro" id="IPR029063">
    <property type="entry name" value="SAM-dependent_MTases_sf"/>
</dbReference>
<evidence type="ECO:0000256" key="1">
    <source>
        <dbReference type="HAMAP-Rule" id="MF_00934"/>
    </source>
</evidence>
<sequence>MNYRHAYHAGNHADVLKHIVIARVIDHLKQKDKPFRVLDAHSGIGLYGLESVEAEKTFEWREGVGRLFLADGSSIELSSDAEAIIAPWRDAIRSVNNPGRLAFYPGSPEIADWLIRPTDKISLNELHPTDYETLAARYGETGQVRLFKLDATAFLKATLPPIERRGLVLIDPPYELTDEGDRVVRMMTEALKRFATGIYCVWYPVTGDGLDQKLRDAVAGMGLRNVLDVRLDIRAVKKNGGLAGSGMMIINPPWHLAEELRVILPELTERLSQGEGTFKLDHQNDE</sequence>
<dbReference type="InterPro" id="IPR007473">
    <property type="entry name" value="RlmJ"/>
</dbReference>
<comment type="catalytic activity">
    <reaction evidence="1">
        <text>adenosine(2030) in 23S rRNA + S-adenosyl-L-methionine = N(6)-methyladenosine(2030) in 23S rRNA + S-adenosyl-L-homocysteine + H(+)</text>
        <dbReference type="Rhea" id="RHEA:43736"/>
        <dbReference type="Rhea" id="RHEA-COMP:10668"/>
        <dbReference type="Rhea" id="RHEA-COMP:10669"/>
        <dbReference type="ChEBI" id="CHEBI:15378"/>
        <dbReference type="ChEBI" id="CHEBI:57856"/>
        <dbReference type="ChEBI" id="CHEBI:59789"/>
        <dbReference type="ChEBI" id="CHEBI:74411"/>
        <dbReference type="ChEBI" id="CHEBI:74449"/>
        <dbReference type="EC" id="2.1.1.266"/>
    </reaction>
</comment>
<feature type="binding site" evidence="1">
    <location>
        <position position="18"/>
    </location>
    <ligand>
        <name>S-adenosyl-L-methionine</name>
        <dbReference type="ChEBI" id="CHEBI:59789"/>
    </ligand>
</feature>
<protein>
    <recommendedName>
        <fullName evidence="1">Ribosomal RNA large subunit methyltransferase J</fullName>
        <ecNumber evidence="1">2.1.1.266</ecNumber>
    </recommendedName>
    <alternativeName>
        <fullName evidence="1">23S rRNA (adenine(2030)-N6)-methyltransferase</fullName>
    </alternativeName>
    <alternativeName>
        <fullName evidence="1">23S rRNA m6A2030 methyltransferase</fullName>
    </alternativeName>
</protein>
<reference evidence="2 3" key="1">
    <citation type="submission" date="2024-05" db="EMBL/GenBank/DDBJ databases">
        <title>Three bacterial strains, DH-69, EH-24, and ECK-19 isolated from coastal sediments.</title>
        <authorList>
            <person name="Ye Y.-Q."/>
            <person name="Du Z.-J."/>
        </authorList>
    </citation>
    <scope>NUCLEOTIDE SEQUENCE [LARGE SCALE GENOMIC DNA]</scope>
    <source>
        <strain evidence="2 3">ECK-19</strain>
    </source>
</reference>
<feature type="binding site" evidence="1">
    <location>
        <position position="125"/>
    </location>
    <ligand>
        <name>S-adenosyl-L-methionine</name>
        <dbReference type="ChEBI" id="CHEBI:59789"/>
    </ligand>
</feature>
<proteinExistence type="inferred from homology"/>
<keyword evidence="1" id="KW-0949">S-adenosyl-L-methionine</keyword>
<keyword evidence="3" id="KW-1185">Reference proteome</keyword>
<feature type="active site" description="Proton acceptor" evidence="1">
    <location>
        <position position="171"/>
    </location>
</feature>
<feature type="site" description="Interaction with substrate rRNA" evidence="1">
    <location>
        <position position="3"/>
    </location>
</feature>
<dbReference type="EMBL" id="JBEHZE010000001">
    <property type="protein sequence ID" value="MEX6632463.1"/>
    <property type="molecule type" value="Genomic_DNA"/>
</dbReference>
<feature type="binding site" evidence="1">
    <location>
        <position position="171"/>
    </location>
    <ligand>
        <name>S-adenosyl-L-methionine</name>
        <dbReference type="ChEBI" id="CHEBI:59789"/>
    </ligand>
</feature>